<dbReference type="EMBL" id="CP072788">
    <property type="protein sequence ID" value="QTR01220.1"/>
    <property type="molecule type" value="Genomic_DNA"/>
</dbReference>
<reference evidence="1" key="1">
    <citation type="submission" date="2021-04" db="EMBL/GenBank/DDBJ databases">
        <title>Saccharothrix algeriensis WGS.</title>
        <authorList>
            <person name="Stuskova K."/>
            <person name="Hakalova E."/>
            <person name="Tebbal A.B."/>
            <person name="Eichmeier A."/>
        </authorList>
    </citation>
    <scope>NUCLEOTIDE SEQUENCE</scope>
    <source>
        <strain evidence="1">NRRL B-24137</strain>
    </source>
</reference>
<proteinExistence type="predicted"/>
<name>A0A8T8HSQ3_9PSEU</name>
<organism evidence="1 2">
    <name type="scientific">Saccharothrix algeriensis</name>
    <dbReference type="NCBI Taxonomy" id="173560"/>
    <lineage>
        <taxon>Bacteria</taxon>
        <taxon>Bacillati</taxon>
        <taxon>Actinomycetota</taxon>
        <taxon>Actinomycetes</taxon>
        <taxon>Pseudonocardiales</taxon>
        <taxon>Pseudonocardiaceae</taxon>
        <taxon>Saccharothrix</taxon>
    </lineage>
</organism>
<gene>
    <name evidence="1" type="ORF">J7S33_17215</name>
</gene>
<dbReference type="Proteomes" id="UP000671828">
    <property type="component" value="Chromosome"/>
</dbReference>
<protein>
    <submittedName>
        <fullName evidence="1">Uncharacterized protein</fullName>
    </submittedName>
</protein>
<feature type="non-terminal residue" evidence="1">
    <location>
        <position position="1"/>
    </location>
</feature>
<evidence type="ECO:0000313" key="1">
    <source>
        <dbReference type="EMBL" id="QTR01220.1"/>
    </source>
</evidence>
<accession>A0A8T8HSQ3</accession>
<evidence type="ECO:0000313" key="2">
    <source>
        <dbReference type="Proteomes" id="UP000671828"/>
    </source>
</evidence>
<feature type="non-terminal residue" evidence="1">
    <location>
        <position position="127"/>
    </location>
</feature>
<dbReference type="AlphaFoldDB" id="A0A8T8HSQ3"/>
<sequence length="127" mass="13844">ARTQRAQEKSLTDLALSYAASLLVTVEVLDEHGRHDKERRTFLTGALFSVAASVAPSRDWLLATLDEAGAARSKVSCEQVAAIRRTFGVFQELDVMRGGGHAREQLSAYLTSQVVPLLRSNDPSTET</sequence>